<gene>
    <name evidence="1" type="ORF">V6N11_031287</name>
</gene>
<reference evidence="1 2" key="1">
    <citation type="journal article" date="2024" name="G3 (Bethesda)">
        <title>Genome assembly of Hibiscus sabdariffa L. provides insights into metabolisms of medicinal natural products.</title>
        <authorList>
            <person name="Kim T."/>
        </authorList>
    </citation>
    <scope>NUCLEOTIDE SEQUENCE [LARGE SCALE GENOMIC DNA]</scope>
    <source>
        <strain evidence="1">TK-2024</strain>
        <tissue evidence="1">Old leaves</tissue>
    </source>
</reference>
<evidence type="ECO:0000313" key="2">
    <source>
        <dbReference type="Proteomes" id="UP001396334"/>
    </source>
</evidence>
<comment type="caution">
    <text evidence="1">The sequence shown here is derived from an EMBL/GenBank/DDBJ whole genome shotgun (WGS) entry which is preliminary data.</text>
</comment>
<keyword evidence="2" id="KW-1185">Reference proteome</keyword>
<sequence>MLPFSPSLLVLYRRDCCAPRLTIVCNRDRGLGAVIVSFCRDLSHRHLAIHGSCYVICRGLSLQQAAVRDCLSFPTAKYVQLYFCSILSPVAIVSV</sequence>
<protein>
    <recommendedName>
        <fullName evidence="3">Secreted protein</fullName>
    </recommendedName>
</protein>
<evidence type="ECO:0000313" key="1">
    <source>
        <dbReference type="EMBL" id="KAK9029842.1"/>
    </source>
</evidence>
<dbReference type="EMBL" id="JBBPBN010000010">
    <property type="protein sequence ID" value="KAK9029842.1"/>
    <property type="molecule type" value="Genomic_DNA"/>
</dbReference>
<name>A0ABR2SY22_9ROSI</name>
<accession>A0ABR2SY22</accession>
<dbReference type="Proteomes" id="UP001396334">
    <property type="component" value="Unassembled WGS sequence"/>
</dbReference>
<organism evidence="1 2">
    <name type="scientific">Hibiscus sabdariffa</name>
    <name type="common">roselle</name>
    <dbReference type="NCBI Taxonomy" id="183260"/>
    <lineage>
        <taxon>Eukaryota</taxon>
        <taxon>Viridiplantae</taxon>
        <taxon>Streptophyta</taxon>
        <taxon>Embryophyta</taxon>
        <taxon>Tracheophyta</taxon>
        <taxon>Spermatophyta</taxon>
        <taxon>Magnoliopsida</taxon>
        <taxon>eudicotyledons</taxon>
        <taxon>Gunneridae</taxon>
        <taxon>Pentapetalae</taxon>
        <taxon>rosids</taxon>
        <taxon>malvids</taxon>
        <taxon>Malvales</taxon>
        <taxon>Malvaceae</taxon>
        <taxon>Malvoideae</taxon>
        <taxon>Hibiscus</taxon>
    </lineage>
</organism>
<proteinExistence type="predicted"/>
<evidence type="ECO:0008006" key="3">
    <source>
        <dbReference type="Google" id="ProtNLM"/>
    </source>
</evidence>